<dbReference type="Proteomes" id="UP001389717">
    <property type="component" value="Unassembled WGS sequence"/>
</dbReference>
<keyword evidence="2" id="KW-1185">Reference proteome</keyword>
<gene>
    <name evidence="1" type="ORF">AAEO50_17140</name>
</gene>
<organism evidence="1 2">
    <name type="scientific">Rossellomorea oryzaecorticis</name>
    <dbReference type="NCBI Taxonomy" id="1396505"/>
    <lineage>
        <taxon>Bacteria</taxon>
        <taxon>Bacillati</taxon>
        <taxon>Bacillota</taxon>
        <taxon>Bacilli</taxon>
        <taxon>Bacillales</taxon>
        <taxon>Bacillaceae</taxon>
        <taxon>Rossellomorea</taxon>
    </lineage>
</organism>
<evidence type="ECO:0000313" key="2">
    <source>
        <dbReference type="Proteomes" id="UP001389717"/>
    </source>
</evidence>
<evidence type="ECO:0000313" key="1">
    <source>
        <dbReference type="EMBL" id="MEL3974011.1"/>
    </source>
</evidence>
<protein>
    <recommendedName>
        <fullName evidence="3">ABM domain-containing protein</fullName>
    </recommendedName>
</protein>
<comment type="caution">
    <text evidence="1">The sequence shown here is derived from an EMBL/GenBank/DDBJ whole genome shotgun (WGS) entry which is preliminary data.</text>
</comment>
<evidence type="ECO:0008006" key="3">
    <source>
        <dbReference type="Google" id="ProtNLM"/>
    </source>
</evidence>
<dbReference type="RefSeq" id="WP_341985528.1">
    <property type="nucleotide sequence ID" value="NZ_JBBYAF010000040.1"/>
</dbReference>
<proteinExistence type="predicted"/>
<accession>A0ABU9KD34</accession>
<sequence length="106" mass="13145">MFMKVYEYYIQPDKEQEYLRIQQKAADIYSRHIDLHSIHLKSKDEPSKWMEITRYSNEEEYKKSIELINQYKEIQELFKEFQSLLVPEKSEIREEDFVVVKERKTF</sequence>
<name>A0ABU9KD34_9BACI</name>
<reference evidence="1 2" key="1">
    <citation type="submission" date="2024-04" db="EMBL/GenBank/DDBJ databases">
        <title>Bacillus oryzaecorticis sp. nov., a moderately halophilic bacterium isolated from rice husks.</title>
        <authorList>
            <person name="Zhu H.-S."/>
        </authorList>
    </citation>
    <scope>NUCLEOTIDE SEQUENCE [LARGE SCALE GENOMIC DNA]</scope>
    <source>
        <strain evidence="1 2">ZC255</strain>
    </source>
</reference>
<dbReference type="EMBL" id="JBBYAF010000040">
    <property type="protein sequence ID" value="MEL3974011.1"/>
    <property type="molecule type" value="Genomic_DNA"/>
</dbReference>